<evidence type="ECO:0000256" key="2">
    <source>
        <dbReference type="ARBA" id="ARBA00022741"/>
    </source>
</evidence>
<dbReference type="Pfam" id="PF00217">
    <property type="entry name" value="ATP-gua_Ptrans"/>
    <property type="match status" value="1"/>
</dbReference>
<dbReference type="KEGG" id="stim:H1B31_10370"/>
<dbReference type="SUPFAM" id="SSF55931">
    <property type="entry name" value="Glutamine synthetase/guanido kinase"/>
    <property type="match status" value="1"/>
</dbReference>
<dbReference type="PANTHER" id="PTHR11547:SF38">
    <property type="entry name" value="ARGININE KINASE 1-RELATED"/>
    <property type="match status" value="1"/>
</dbReference>
<feature type="binding site" evidence="5">
    <location>
        <position position="126"/>
    </location>
    <ligand>
        <name>ATP</name>
        <dbReference type="ChEBI" id="CHEBI:30616"/>
    </ligand>
</feature>
<accession>A0A7G7VJE1</accession>
<reference evidence="7 8" key="1">
    <citation type="submission" date="2020-07" db="EMBL/GenBank/DDBJ databases">
        <title>Complete genome and description of Selenomonas timonensis sp. nov., a new bacterium isolated from a gingivitis subject.</title>
        <authorList>
            <person name="Antezack A."/>
        </authorList>
    </citation>
    <scope>NUCLEOTIDE SEQUENCE [LARGE SCALE GENOMIC DNA]</scope>
    <source>
        <strain evidence="7 8">Marseille-Q3039</strain>
    </source>
</reference>
<keyword evidence="1 5" id="KW-0808">Transferase</keyword>
<dbReference type="PANTHER" id="PTHR11547">
    <property type="entry name" value="ARGININE OR CREATINE KINASE"/>
    <property type="match status" value="1"/>
</dbReference>
<feature type="binding site" evidence="5">
    <location>
        <begin position="177"/>
        <end position="181"/>
    </location>
    <ligand>
        <name>ATP</name>
        <dbReference type="ChEBI" id="CHEBI:30616"/>
    </ligand>
</feature>
<dbReference type="GO" id="GO:0005615">
    <property type="term" value="C:extracellular space"/>
    <property type="evidence" value="ECO:0007669"/>
    <property type="project" value="TreeGrafter"/>
</dbReference>
<keyword evidence="4 5" id="KW-0067">ATP-binding</keyword>
<dbReference type="InterPro" id="IPR014746">
    <property type="entry name" value="Gln_synth/guanido_kin_cat_dom"/>
</dbReference>
<dbReference type="Gene3D" id="3.30.590.10">
    <property type="entry name" value="Glutamine synthetase/guanido kinase, catalytic domain"/>
    <property type="match status" value="1"/>
</dbReference>
<evidence type="ECO:0000313" key="7">
    <source>
        <dbReference type="EMBL" id="QNH54234.1"/>
    </source>
</evidence>
<gene>
    <name evidence="7" type="ORF">H1B31_10370</name>
</gene>
<comment type="similarity">
    <text evidence="5">Belongs to the ATP:guanido phosphotransferase family.</text>
</comment>
<evidence type="ECO:0000256" key="3">
    <source>
        <dbReference type="ARBA" id="ARBA00022777"/>
    </source>
</evidence>
<dbReference type="EMBL" id="CP060204">
    <property type="protein sequence ID" value="QNH54234.1"/>
    <property type="molecule type" value="Genomic_DNA"/>
</dbReference>
<keyword evidence="3 5" id="KW-0418">Kinase</keyword>
<name>A0A7G7VJE1_9FIRM</name>
<dbReference type="RefSeq" id="WP_185980258.1">
    <property type="nucleotide sequence ID" value="NZ_CP060204.1"/>
</dbReference>
<dbReference type="GO" id="GO:0005524">
    <property type="term" value="F:ATP binding"/>
    <property type="evidence" value="ECO:0007669"/>
    <property type="project" value="UniProtKB-UniRule"/>
</dbReference>
<proteinExistence type="inferred from homology"/>
<sequence>MAVDELLRSSRLSWFGTEGADSDVVISSRVRLARNLVSLPFPGRANLAQLAQIQETLDPVLAGLGAELGQPFDRIALDELTALQREVLIEKRLISEKFAEVQPHRLAYISANTRISILVNEDDHLRIQSMSPGLSLTQAFEMASRVDDYIEAHLDLAFDETMGYLTAYPTNLGTGLRASVILHLPGLVYTRNIENIVNTSPQLGLAVHPLEGIGEGAHFYKISNQLTLGYSEAEMIENLQTAAGEIAAHERRARKALSYFGKDGIEDGIWRAFGILSYARSLTEQELFALVSRVRYGIDRGIIKEVTPDCYAEIIVAARDGYLKYAAENENLSTGEISAIRASRVRAILQKYRTQG</sequence>
<keyword evidence="8" id="KW-1185">Reference proteome</keyword>
<dbReference type="InterPro" id="IPR000749">
    <property type="entry name" value="ATP-guanido_PTrfase"/>
</dbReference>
<evidence type="ECO:0000256" key="1">
    <source>
        <dbReference type="ARBA" id="ARBA00022679"/>
    </source>
</evidence>
<feature type="binding site" evidence="5">
    <location>
        <begin position="27"/>
        <end position="31"/>
    </location>
    <ligand>
        <name>ATP</name>
        <dbReference type="ChEBI" id="CHEBI:30616"/>
    </ligand>
</feature>
<dbReference type="Proteomes" id="UP000515480">
    <property type="component" value="Chromosome"/>
</dbReference>
<evidence type="ECO:0000259" key="6">
    <source>
        <dbReference type="PROSITE" id="PS51510"/>
    </source>
</evidence>
<comment type="caution">
    <text evidence="5">Lacks conserved residue(s) required for the propagation of feature annotation.</text>
</comment>
<feature type="domain" description="Phosphagen kinase C-terminal" evidence="6">
    <location>
        <begin position="24"/>
        <end position="253"/>
    </location>
</feature>
<dbReference type="CDD" id="cd07930">
    <property type="entry name" value="bacterial_phosphagen_kinase"/>
    <property type="match status" value="1"/>
</dbReference>
<dbReference type="InterPro" id="IPR023660">
    <property type="entry name" value="Arg_Kinase"/>
</dbReference>
<dbReference type="GO" id="GO:0004111">
    <property type="term" value="F:creatine kinase activity"/>
    <property type="evidence" value="ECO:0007669"/>
    <property type="project" value="InterPro"/>
</dbReference>
<evidence type="ECO:0000313" key="8">
    <source>
        <dbReference type="Proteomes" id="UP000515480"/>
    </source>
</evidence>
<organism evidence="7 8">
    <name type="scientific">Selenomonas timonae</name>
    <dbReference type="NCBI Taxonomy" id="2754044"/>
    <lineage>
        <taxon>Bacteria</taxon>
        <taxon>Bacillati</taxon>
        <taxon>Bacillota</taxon>
        <taxon>Negativicutes</taxon>
        <taxon>Selenomonadales</taxon>
        <taxon>Selenomonadaceae</taxon>
        <taxon>Selenomonas</taxon>
    </lineage>
</organism>
<dbReference type="InterPro" id="IPR022414">
    <property type="entry name" value="ATP-guanido_PTrfase_cat"/>
</dbReference>
<feature type="binding site" evidence="5">
    <location>
        <begin position="208"/>
        <end position="213"/>
    </location>
    <ligand>
        <name>ATP</name>
        <dbReference type="ChEBI" id="CHEBI:30616"/>
    </ligand>
</feature>
<dbReference type="AlphaFoldDB" id="A0A7G7VJE1"/>
<evidence type="ECO:0000256" key="5">
    <source>
        <dbReference type="PROSITE-ProRule" id="PRU00843"/>
    </source>
</evidence>
<dbReference type="GO" id="GO:0046314">
    <property type="term" value="P:phosphocreatine biosynthetic process"/>
    <property type="evidence" value="ECO:0007669"/>
    <property type="project" value="InterPro"/>
</dbReference>
<keyword evidence="2 5" id="KW-0547">Nucleotide-binding</keyword>
<evidence type="ECO:0000256" key="4">
    <source>
        <dbReference type="ARBA" id="ARBA00022840"/>
    </source>
</evidence>
<protein>
    <submittedName>
        <fullName evidence="7">ATP--guanido phosphotransferase</fullName>
    </submittedName>
</protein>
<dbReference type="PROSITE" id="PS51510">
    <property type="entry name" value="PHOSPHAGEN_KINASE_C"/>
    <property type="match status" value="1"/>
</dbReference>